<gene>
    <name evidence="9" type="ORF">HWI92_03770</name>
</gene>
<keyword evidence="4 6" id="KW-1133">Transmembrane helix</keyword>
<comment type="subcellular location">
    <subcellularLocation>
        <location evidence="1">Cell membrane</location>
        <topology evidence="1">Multi-pass membrane protein</topology>
    </subcellularLocation>
</comment>
<keyword evidence="2" id="KW-1003">Cell membrane</keyword>
<dbReference type="InterPro" id="IPR025857">
    <property type="entry name" value="MacB_PCD"/>
</dbReference>
<feature type="domain" description="ABC3 transporter permease C-terminal" evidence="7">
    <location>
        <begin position="286"/>
        <end position="398"/>
    </location>
</feature>
<evidence type="ECO:0000259" key="7">
    <source>
        <dbReference type="Pfam" id="PF02687"/>
    </source>
</evidence>
<evidence type="ECO:0000256" key="1">
    <source>
        <dbReference type="ARBA" id="ARBA00004651"/>
    </source>
</evidence>
<evidence type="ECO:0000256" key="6">
    <source>
        <dbReference type="SAM" id="Phobius"/>
    </source>
</evidence>
<dbReference type="Pfam" id="PF02687">
    <property type="entry name" value="FtsX"/>
    <property type="match status" value="2"/>
</dbReference>
<keyword evidence="5 6" id="KW-0472">Membrane</keyword>
<feature type="domain" description="MacB-like periplasmic core" evidence="8">
    <location>
        <begin position="20"/>
        <end position="243"/>
    </location>
</feature>
<accession>A0ABX7I2J4</accession>
<feature type="transmembrane region" description="Helical" evidence="6">
    <location>
        <begin position="422"/>
        <end position="441"/>
    </location>
</feature>
<keyword evidence="10" id="KW-1185">Reference proteome</keyword>
<evidence type="ECO:0000256" key="3">
    <source>
        <dbReference type="ARBA" id="ARBA00022692"/>
    </source>
</evidence>
<proteinExistence type="predicted"/>
<keyword evidence="3 6" id="KW-0812">Transmembrane</keyword>
<feature type="transmembrane region" description="Helical" evidence="6">
    <location>
        <begin position="667"/>
        <end position="691"/>
    </location>
</feature>
<organism evidence="9 10">
    <name type="scientific">Dyadobacter sandarakinus</name>
    <dbReference type="NCBI Taxonomy" id="2747268"/>
    <lineage>
        <taxon>Bacteria</taxon>
        <taxon>Pseudomonadati</taxon>
        <taxon>Bacteroidota</taxon>
        <taxon>Cytophagia</taxon>
        <taxon>Cytophagales</taxon>
        <taxon>Spirosomataceae</taxon>
        <taxon>Dyadobacter</taxon>
    </lineage>
</organism>
<dbReference type="PANTHER" id="PTHR30572:SF18">
    <property type="entry name" value="ABC-TYPE MACROLIDE FAMILY EXPORT SYSTEM PERMEASE COMPONENT 2"/>
    <property type="match status" value="1"/>
</dbReference>
<sequence length="790" mass="87202">MLQTNLKIAFRNLMKFRVYSFINITGLSLGMAASMLILMFVMHEFSYDRFHQNHKRIYKVFSRLKIGENSMQLNAFPADFAILAKTNSPHVKDYVRMMPAHNRIVISNPAMPDGKFYEQHFLYADPAFFRVFSFKLIQGNPAHALEKLTGVVISQTAARKYFGNADPVGQTLLFQNKHLLEVTAVAADAPSNSSLAFDFVVPLKAFPLLNGTDRSKWAAGGNFNTYLLLDSPGASRAVAKSLNAHVEKHEDASEETFLLESLTDIHLGNNTEGTSNARLIYIFAGIAGLTLALALFNYMSLTTARATLRAREVGVRKVVGSGRGALIRQFYTESVLTCLIAFIIAWVVVEVLRRPFNDLLGLKIDVAFLYSPQFLCFLALLFLISVLLAGSYPALVLSGFAPIVILKGRFSGRSSGAGVRKGFMVFQFATSVALMVCSLVVRQQVGFMQTMKLGFNKDQVMVIPFSETSISKVAAFRDEVAGHAGIKSAAVAASTIFGSYDISFEKNAKTKKDIALMVMAVDRHFVETLGLQWKLAPEPGTLQNRPHVLLNELAVKELGLGSNVLGKTLPDFDEVAGVLQNFYFTTPQGGIKPVALVVKTDTASLGKSVGASGALYVRIDPQTDSKAKVKTVEGLFSTYYPDRPFEYHFLDEAFTKNFRTEIRMSQLFSVFTGLAIFIACMGLFGLVTFTAETRVKEIGIRKVLGASVSSIVALLSADFLKLVTLSIVFALPLAWYFMEKWLQDFTYRIQIPWWIYLSASLAAILIAIATMSFQSIKAALMNPVKSLRSD</sequence>
<dbReference type="Pfam" id="PF12704">
    <property type="entry name" value="MacB_PCD"/>
    <property type="match status" value="1"/>
</dbReference>
<protein>
    <submittedName>
        <fullName evidence="9">ABC transporter permease</fullName>
    </submittedName>
</protein>
<feature type="transmembrane region" description="Helical" evidence="6">
    <location>
        <begin position="753"/>
        <end position="773"/>
    </location>
</feature>
<dbReference type="InterPro" id="IPR050250">
    <property type="entry name" value="Macrolide_Exporter_MacB"/>
</dbReference>
<feature type="transmembrane region" description="Helical" evidence="6">
    <location>
        <begin position="703"/>
        <end position="733"/>
    </location>
</feature>
<feature type="transmembrane region" description="Helical" evidence="6">
    <location>
        <begin position="279"/>
        <end position="301"/>
    </location>
</feature>
<feature type="transmembrane region" description="Helical" evidence="6">
    <location>
        <begin position="369"/>
        <end position="401"/>
    </location>
</feature>
<dbReference type="Proteomes" id="UP000612680">
    <property type="component" value="Chromosome"/>
</dbReference>
<evidence type="ECO:0000313" key="9">
    <source>
        <dbReference type="EMBL" id="QRR00090.1"/>
    </source>
</evidence>
<evidence type="ECO:0000259" key="8">
    <source>
        <dbReference type="Pfam" id="PF12704"/>
    </source>
</evidence>
<feature type="domain" description="ABC3 transporter permease C-terminal" evidence="7">
    <location>
        <begin position="670"/>
        <end position="783"/>
    </location>
</feature>
<name>A0ABX7I2J4_9BACT</name>
<dbReference type="RefSeq" id="WP_204660850.1">
    <property type="nucleotide sequence ID" value="NZ_CP056775.1"/>
</dbReference>
<dbReference type="EMBL" id="CP056775">
    <property type="protein sequence ID" value="QRR00090.1"/>
    <property type="molecule type" value="Genomic_DNA"/>
</dbReference>
<evidence type="ECO:0000256" key="5">
    <source>
        <dbReference type="ARBA" id="ARBA00023136"/>
    </source>
</evidence>
<evidence type="ECO:0000256" key="2">
    <source>
        <dbReference type="ARBA" id="ARBA00022475"/>
    </source>
</evidence>
<evidence type="ECO:0000313" key="10">
    <source>
        <dbReference type="Proteomes" id="UP000612680"/>
    </source>
</evidence>
<feature type="transmembrane region" description="Helical" evidence="6">
    <location>
        <begin position="21"/>
        <end position="42"/>
    </location>
</feature>
<reference evidence="9 10" key="1">
    <citation type="submission" date="2020-06" db="EMBL/GenBank/DDBJ databases">
        <title>Dyadobacter sandarakinus sp. nov., isolated from the soil of the Arctic Yellow River Station.</title>
        <authorList>
            <person name="Zhang Y."/>
            <person name="Peng F."/>
        </authorList>
    </citation>
    <scope>NUCLEOTIDE SEQUENCE [LARGE SCALE GENOMIC DNA]</scope>
    <source>
        <strain evidence="9 10">Q3-56</strain>
    </source>
</reference>
<dbReference type="InterPro" id="IPR003838">
    <property type="entry name" value="ABC3_permease_C"/>
</dbReference>
<feature type="transmembrane region" description="Helical" evidence="6">
    <location>
        <begin position="330"/>
        <end position="349"/>
    </location>
</feature>
<evidence type="ECO:0000256" key="4">
    <source>
        <dbReference type="ARBA" id="ARBA00022989"/>
    </source>
</evidence>
<dbReference type="PANTHER" id="PTHR30572">
    <property type="entry name" value="MEMBRANE COMPONENT OF TRANSPORTER-RELATED"/>
    <property type="match status" value="1"/>
</dbReference>